<dbReference type="InterPro" id="IPR011006">
    <property type="entry name" value="CheY-like_superfamily"/>
</dbReference>
<accession>A0A975C178</accession>
<proteinExistence type="predicted"/>
<dbReference type="GO" id="GO:0000160">
    <property type="term" value="P:phosphorelay signal transduction system"/>
    <property type="evidence" value="ECO:0007669"/>
    <property type="project" value="InterPro"/>
</dbReference>
<evidence type="ECO:0000256" key="1">
    <source>
        <dbReference type="ARBA" id="ARBA00022553"/>
    </source>
</evidence>
<keyword evidence="5" id="KW-1185">Reference proteome</keyword>
<dbReference type="InterPro" id="IPR001789">
    <property type="entry name" value="Sig_transdc_resp-reg_receiver"/>
</dbReference>
<gene>
    <name evidence="4" type="ORF">IFJ75_10200</name>
</gene>
<feature type="domain" description="Response regulatory" evidence="3">
    <location>
        <begin position="14"/>
        <end position="129"/>
    </location>
</feature>
<evidence type="ECO:0000313" key="5">
    <source>
        <dbReference type="Proteomes" id="UP000663918"/>
    </source>
</evidence>
<dbReference type="Pfam" id="PF00072">
    <property type="entry name" value="Response_reg"/>
    <property type="match status" value="1"/>
</dbReference>
<name>A0A975C178_9CAUL</name>
<dbReference type="InterPro" id="IPR050595">
    <property type="entry name" value="Bact_response_regulator"/>
</dbReference>
<dbReference type="PROSITE" id="PS50110">
    <property type="entry name" value="RESPONSE_REGULATORY"/>
    <property type="match status" value="1"/>
</dbReference>
<feature type="modified residue" description="4-aspartylphosphate" evidence="2">
    <location>
        <position position="63"/>
    </location>
</feature>
<reference evidence="4" key="1">
    <citation type="submission" date="2020-09" db="EMBL/GenBank/DDBJ databases">
        <title>Brevundimonas sp. LVF2 isolated from a puddle in Goettingen, Germany.</title>
        <authorList>
            <person name="Friedrich I."/>
            <person name="Klassen A."/>
            <person name="Hannes N."/>
            <person name="Schneider D."/>
            <person name="Hertel R."/>
            <person name="Daniel R."/>
        </authorList>
    </citation>
    <scope>NUCLEOTIDE SEQUENCE</scope>
    <source>
        <strain evidence="4">LVF2</strain>
    </source>
</reference>
<protein>
    <submittedName>
        <fullName evidence="4">Response regulator</fullName>
    </submittedName>
</protein>
<sequence length="129" mass="13534">MQAFAPSSWSIELKICVIEDDPLMLSHLEGMLTTAGHDVVTALDVDTGLTRAETQGADAAVVDILMPERDGLNFIMEVRRKLPDIRIVAISGGGRLGAGSLLKMASGLGADATLVKPFSASDLEIALNG</sequence>
<dbReference type="SMART" id="SM00448">
    <property type="entry name" value="REC"/>
    <property type="match status" value="1"/>
</dbReference>
<dbReference type="SUPFAM" id="SSF52172">
    <property type="entry name" value="CheY-like"/>
    <property type="match status" value="1"/>
</dbReference>
<keyword evidence="1 2" id="KW-0597">Phosphoprotein</keyword>
<dbReference type="EMBL" id="CP062222">
    <property type="protein sequence ID" value="QTC89692.1"/>
    <property type="molecule type" value="Genomic_DNA"/>
</dbReference>
<dbReference type="AlphaFoldDB" id="A0A975C178"/>
<evidence type="ECO:0000313" key="4">
    <source>
        <dbReference type="EMBL" id="QTC89692.1"/>
    </source>
</evidence>
<evidence type="ECO:0000256" key="2">
    <source>
        <dbReference type="PROSITE-ProRule" id="PRU00169"/>
    </source>
</evidence>
<dbReference type="Proteomes" id="UP000663918">
    <property type="component" value="Chromosome"/>
</dbReference>
<dbReference type="PANTHER" id="PTHR44591:SF23">
    <property type="entry name" value="CHEY SUBFAMILY"/>
    <property type="match status" value="1"/>
</dbReference>
<dbReference type="CDD" id="cd00156">
    <property type="entry name" value="REC"/>
    <property type="match status" value="1"/>
</dbReference>
<dbReference type="Gene3D" id="3.40.50.2300">
    <property type="match status" value="1"/>
</dbReference>
<dbReference type="PANTHER" id="PTHR44591">
    <property type="entry name" value="STRESS RESPONSE REGULATOR PROTEIN 1"/>
    <property type="match status" value="1"/>
</dbReference>
<organism evidence="4 5">
    <name type="scientific">Brevundimonas goettingensis</name>
    <dbReference type="NCBI Taxonomy" id="2774190"/>
    <lineage>
        <taxon>Bacteria</taxon>
        <taxon>Pseudomonadati</taxon>
        <taxon>Pseudomonadota</taxon>
        <taxon>Alphaproteobacteria</taxon>
        <taxon>Caulobacterales</taxon>
        <taxon>Caulobacteraceae</taxon>
        <taxon>Brevundimonas</taxon>
    </lineage>
</organism>
<evidence type="ECO:0000259" key="3">
    <source>
        <dbReference type="PROSITE" id="PS50110"/>
    </source>
</evidence>
<dbReference type="RefSeq" id="WP_207867872.1">
    <property type="nucleotide sequence ID" value="NZ_CP062222.1"/>
</dbReference>
<dbReference type="KEGG" id="bgoe:IFJ75_10200"/>